<name>A0ABW9XND4_9BACL</name>
<dbReference type="PROSITE" id="PS51192">
    <property type="entry name" value="HELICASE_ATP_BIND_1"/>
    <property type="match status" value="1"/>
</dbReference>
<keyword evidence="7" id="KW-1185">Reference proteome</keyword>
<keyword evidence="2" id="KW-0862">Zinc</keyword>
<sequence>MCGQLSYKRGEAAFRGGKVAVAYYDPDAGRCEANVRLQENFEVALRIDDDGDVSASCTCPSLSSYSKYCSHVAAVLLLIHDAQQAGRTPGASAEGSNADVRSAGKAVASSGKRGSGSAAIGISDASVRHRGSIAAGSDQERDAGFESRFPSGSVYAEAERDELAQGLLKLFAPPAERTAPASETRFDTRTPFALTFVCKPFASSRGRRMLGIELRAGAKRPATVPHIRDFLQCAADGESCAISKSLVYDPRLHSIQTADFAVLRQLIAMAEQERLYRETSGVYAMHAAPIGGERLLPVPPADWEALLPALIAAPSAVIELNKVVYAGIEAADERLPLHFELARQADDHGAGYRLHVQGLAEMTILDEYGLVLTGGKLLRESPEACARLLELQALLERSDEPDRIPLPPARIEPFMERVMPGLLKLGSVRIADDVAERITQRPLQAKLFLDRVRDRLLAALEFHYGDLVVNPLETEHERRSSGPILMRDGEKERRILALMEEASMAKTESGYFLGDEEREYHFLFHVVPQLEKLLTVHATSAVRTRIHLGGAPPSVTLKLNERSNWLDVKFDIAGIPEAEIKAILKSIDEKRTYHRLPSGALMPLDSEEMKEIIRFINEGRITVKDLRDSGIHIPLFRGLHLIDAPRQGGAVRLDKPFRRLLDNLRNPENMDFPEPAELLHPLRDYQVFGYQWLRTLAHYGFGGILADDMGLGKTVQAIAFLAAMLPAIRAERLPAIIVAPASLTYNWRAEIRKFAPHIRAVVADGTKTERDAVLAGSSSVDVVITSYPLLRRDIVGYAALDFHTLILDEAQAFKNYATQTAQSVKLLRARNRFALTGTPVENRLEELWSLFDAVFPDLFPGRKAFGELARETIAKRARPFLLRRVKTDVLKELPDKIESVQASALLPEQKKLYAAYLAKLREETLRHLDKDTLNKNRIRILAGLTRLRQICCHPALFVEDYAGTAGKFQQLLELIEECRAAGRRMLVFSQFVEMLKLIRQELQRRDVPYFYLDGSTPPRERIELSSRFNDGERDLFLISLKAGGTGLNLTGADTVILYDLWWNPAVEQQAADRAHRIGQRNVVQVIRLVAEGTVEDKMVELQERKKHLIDEVVQPGEEALSALTEEEIKELLMLS</sequence>
<dbReference type="InterPro" id="IPR027417">
    <property type="entry name" value="P-loop_NTPase"/>
</dbReference>
<dbReference type="Pfam" id="PF00271">
    <property type="entry name" value="Helicase_C"/>
    <property type="match status" value="1"/>
</dbReference>
<evidence type="ECO:0000313" key="6">
    <source>
        <dbReference type="EMBL" id="NBD24136.1"/>
    </source>
</evidence>
<dbReference type="Gene3D" id="3.40.50.300">
    <property type="entry name" value="P-loop containing nucleotide triphosphate hydrolases"/>
    <property type="match status" value="1"/>
</dbReference>
<dbReference type="SUPFAM" id="SSF52540">
    <property type="entry name" value="P-loop containing nucleoside triphosphate hydrolases"/>
    <property type="match status" value="2"/>
</dbReference>
<keyword evidence="1" id="KW-0378">Hydrolase</keyword>
<dbReference type="InterPro" id="IPR007527">
    <property type="entry name" value="Znf_SWIM"/>
</dbReference>
<dbReference type="InterPro" id="IPR014001">
    <property type="entry name" value="Helicase_ATP-bd"/>
</dbReference>
<evidence type="ECO:0000256" key="1">
    <source>
        <dbReference type="ARBA" id="ARBA00022801"/>
    </source>
</evidence>
<evidence type="ECO:0000259" key="4">
    <source>
        <dbReference type="PROSITE" id="PS51192"/>
    </source>
</evidence>
<dbReference type="Gene3D" id="3.40.50.10810">
    <property type="entry name" value="Tandem AAA-ATPase domain"/>
    <property type="match status" value="1"/>
</dbReference>
<proteinExistence type="predicted"/>
<dbReference type="InterPro" id="IPR038718">
    <property type="entry name" value="SNF2-like_sf"/>
</dbReference>
<dbReference type="InterPro" id="IPR001650">
    <property type="entry name" value="Helicase_C-like"/>
</dbReference>
<dbReference type="Pfam" id="PF00176">
    <property type="entry name" value="SNF2-rel_dom"/>
    <property type="match status" value="1"/>
</dbReference>
<dbReference type="PROSITE" id="PS51194">
    <property type="entry name" value="HELICASE_CTER"/>
    <property type="match status" value="1"/>
</dbReference>
<gene>
    <name evidence="6" type="ORF">GT019_09645</name>
</gene>
<evidence type="ECO:0000259" key="5">
    <source>
        <dbReference type="PROSITE" id="PS51194"/>
    </source>
</evidence>
<dbReference type="GO" id="GO:0004386">
    <property type="term" value="F:helicase activity"/>
    <property type="evidence" value="ECO:0007669"/>
    <property type="project" value="UniProtKB-KW"/>
</dbReference>
<dbReference type="CDD" id="cd18793">
    <property type="entry name" value="SF2_C_SNF"/>
    <property type="match status" value="1"/>
</dbReference>
<keyword evidence="2" id="KW-0863">Zinc-finger</keyword>
<dbReference type="Pfam" id="PF08455">
    <property type="entry name" value="SNF2_assoc"/>
    <property type="match status" value="1"/>
</dbReference>
<dbReference type="InterPro" id="IPR049730">
    <property type="entry name" value="SNF2/RAD54-like_C"/>
</dbReference>
<accession>A0ABW9XND4</accession>
<evidence type="ECO:0000259" key="3">
    <source>
        <dbReference type="PROSITE" id="PS50966"/>
    </source>
</evidence>
<dbReference type="EMBL" id="JAAAMV010000004">
    <property type="protein sequence ID" value="NBD24136.1"/>
    <property type="molecule type" value="Genomic_DNA"/>
</dbReference>
<organism evidence="6 7">
    <name type="scientific">Paenibacillus glycinis</name>
    <dbReference type="NCBI Taxonomy" id="2697035"/>
    <lineage>
        <taxon>Bacteria</taxon>
        <taxon>Bacillati</taxon>
        <taxon>Bacillota</taxon>
        <taxon>Bacilli</taxon>
        <taxon>Bacillales</taxon>
        <taxon>Paenibacillaceae</taxon>
        <taxon>Paenibacillus</taxon>
    </lineage>
</organism>
<reference evidence="6 7" key="1">
    <citation type="submission" date="2020-01" db="EMBL/GenBank/DDBJ databases">
        <title>Paenibacillus soybeanensis sp. nov. isolated from the nodules of soybean (Glycine max(L.) Merr).</title>
        <authorList>
            <person name="Wang H."/>
        </authorList>
    </citation>
    <scope>NUCLEOTIDE SEQUENCE [LARGE SCALE GENOMIC DNA]</scope>
    <source>
        <strain evidence="6 7">T1</strain>
    </source>
</reference>
<comment type="caution">
    <text evidence="6">The sequence shown here is derived from an EMBL/GenBank/DDBJ whole genome shotgun (WGS) entry which is preliminary data.</text>
</comment>
<feature type="domain" description="Helicase C-terminal" evidence="5">
    <location>
        <begin position="967"/>
        <end position="1132"/>
    </location>
</feature>
<keyword evidence="6" id="KW-0547">Nucleotide-binding</keyword>
<dbReference type="InterPro" id="IPR000330">
    <property type="entry name" value="SNF2_N"/>
</dbReference>
<dbReference type="Proteomes" id="UP000665561">
    <property type="component" value="Unassembled WGS sequence"/>
</dbReference>
<feature type="domain" description="SWIM-type" evidence="3">
    <location>
        <begin position="41"/>
        <end position="80"/>
    </location>
</feature>
<evidence type="ECO:0000313" key="7">
    <source>
        <dbReference type="Proteomes" id="UP000665561"/>
    </source>
</evidence>
<protein>
    <submittedName>
        <fullName evidence="6">Helicase SNF</fullName>
    </submittedName>
</protein>
<dbReference type="SMART" id="SM00490">
    <property type="entry name" value="HELICc"/>
    <property type="match status" value="1"/>
</dbReference>
<evidence type="ECO:0000256" key="2">
    <source>
        <dbReference type="PROSITE-ProRule" id="PRU00325"/>
    </source>
</evidence>
<dbReference type="PROSITE" id="PS50966">
    <property type="entry name" value="ZF_SWIM"/>
    <property type="match status" value="1"/>
</dbReference>
<keyword evidence="6" id="KW-0067">ATP-binding</keyword>
<keyword evidence="6" id="KW-0347">Helicase</keyword>
<dbReference type="SMART" id="SM00487">
    <property type="entry name" value="DEXDc"/>
    <property type="match status" value="1"/>
</dbReference>
<dbReference type="Pfam" id="PF04434">
    <property type="entry name" value="SWIM"/>
    <property type="match status" value="1"/>
</dbReference>
<feature type="domain" description="Helicase ATP-binding" evidence="4">
    <location>
        <begin position="694"/>
        <end position="857"/>
    </location>
</feature>
<dbReference type="PANTHER" id="PTHR10799">
    <property type="entry name" value="SNF2/RAD54 HELICASE FAMILY"/>
    <property type="match status" value="1"/>
</dbReference>
<dbReference type="InterPro" id="IPR013663">
    <property type="entry name" value="Helicase_SWF/SNF/SWI_bac"/>
</dbReference>
<keyword evidence="2" id="KW-0479">Metal-binding</keyword>